<dbReference type="InterPro" id="IPR036390">
    <property type="entry name" value="WH_DNA-bd_sf"/>
</dbReference>
<dbReference type="EMBL" id="JAARRW010000002">
    <property type="protein sequence ID" value="MBC1561260.1"/>
    <property type="molecule type" value="Genomic_DNA"/>
</dbReference>
<dbReference type="RefSeq" id="WP_185428694.1">
    <property type="nucleotide sequence ID" value="NZ_JAARRW010000002.1"/>
</dbReference>
<dbReference type="Proteomes" id="UP000553016">
    <property type="component" value="Unassembled WGS sequence"/>
</dbReference>
<dbReference type="GO" id="GO:0003677">
    <property type="term" value="F:DNA binding"/>
    <property type="evidence" value="ECO:0007669"/>
    <property type="project" value="InterPro"/>
</dbReference>
<evidence type="ECO:0000313" key="7">
    <source>
        <dbReference type="Proteomes" id="UP000553016"/>
    </source>
</evidence>
<evidence type="ECO:0000313" key="5">
    <source>
        <dbReference type="Proteomes" id="UP000541955"/>
    </source>
</evidence>
<dbReference type="Gene3D" id="2.60.120.10">
    <property type="entry name" value="Jelly Rolls"/>
    <property type="match status" value="1"/>
</dbReference>
<evidence type="ECO:0000313" key="3">
    <source>
        <dbReference type="EMBL" id="MBC2241579.1"/>
    </source>
</evidence>
<sequence>MYRDGELATFASFSNIMKLLKKDPQFNQYCTQHRIPKGTVQVVDNRKNAYLLENGYLSYTYTGKVGAGYFFITWPGSFAVLPISENQVPMIGEMRALTDVIWWKIDMNYLRKMLFMEDPRNHIMLSFALQTRYYLYLIVKKYHLSSVERVYFSLLLCTESGIQIKNNQAELPLFLNYGLLAEFSETSQSYTTRVLADLREKGVLQSSKKPWVITDVAYLRKLVNMDDDFRPFM</sequence>
<reference evidence="5 6" key="1">
    <citation type="submission" date="2020-03" db="EMBL/GenBank/DDBJ databases">
        <title>Soil Listeria distribution.</title>
        <authorList>
            <person name="Liao J."/>
            <person name="Wiedmann M."/>
        </authorList>
    </citation>
    <scope>NUCLEOTIDE SEQUENCE [LARGE SCALE GENOMIC DNA]</scope>
    <source>
        <strain evidence="3 7">FSL L7-0149</strain>
        <strain evidence="4 6">FSL L7-0153</strain>
        <strain evidence="2 5">FSL L7-1387</strain>
    </source>
</reference>
<comment type="caution">
    <text evidence="2">The sequence shown here is derived from an EMBL/GenBank/DDBJ whole genome shotgun (WGS) entry which is preliminary data.</text>
</comment>
<evidence type="ECO:0000313" key="6">
    <source>
        <dbReference type="Proteomes" id="UP000550367"/>
    </source>
</evidence>
<dbReference type="EMBL" id="JAARYY010000002">
    <property type="protein sequence ID" value="MBC2243413.1"/>
    <property type="molecule type" value="Genomic_DNA"/>
</dbReference>
<feature type="domain" description="HTH crp-type" evidence="1">
    <location>
        <begin position="166"/>
        <end position="222"/>
    </location>
</feature>
<name>A0A7X0XHR5_9LIST</name>
<dbReference type="InterPro" id="IPR014710">
    <property type="entry name" value="RmlC-like_jellyroll"/>
</dbReference>
<dbReference type="Pfam" id="PF13545">
    <property type="entry name" value="HTH_Crp_2"/>
    <property type="match status" value="1"/>
</dbReference>
<dbReference type="Proteomes" id="UP000550367">
    <property type="component" value="Unassembled WGS sequence"/>
</dbReference>
<dbReference type="InterPro" id="IPR012318">
    <property type="entry name" value="HTH_CRP"/>
</dbReference>
<protein>
    <submittedName>
        <fullName evidence="2">Crp/Fnr family transcriptional regulator</fullName>
    </submittedName>
</protein>
<dbReference type="AlphaFoldDB" id="A0A7X0XHR5"/>
<evidence type="ECO:0000313" key="2">
    <source>
        <dbReference type="EMBL" id="MBC1561260.1"/>
    </source>
</evidence>
<proteinExistence type="predicted"/>
<gene>
    <name evidence="2" type="ORF">HB902_04200</name>
    <name evidence="4" type="ORF">HCB25_04985</name>
    <name evidence="3" type="ORF">HCB35_13955</name>
</gene>
<accession>A0A7X0XHR5</accession>
<evidence type="ECO:0000313" key="4">
    <source>
        <dbReference type="EMBL" id="MBC2243413.1"/>
    </source>
</evidence>
<dbReference type="SUPFAM" id="SSF46785">
    <property type="entry name" value="Winged helix' DNA-binding domain"/>
    <property type="match status" value="1"/>
</dbReference>
<dbReference type="GO" id="GO:0006355">
    <property type="term" value="P:regulation of DNA-templated transcription"/>
    <property type="evidence" value="ECO:0007669"/>
    <property type="project" value="InterPro"/>
</dbReference>
<evidence type="ECO:0000259" key="1">
    <source>
        <dbReference type="Pfam" id="PF13545"/>
    </source>
</evidence>
<organism evidence="2 5">
    <name type="scientific">Listeria booriae</name>
    <dbReference type="NCBI Taxonomy" id="1552123"/>
    <lineage>
        <taxon>Bacteria</taxon>
        <taxon>Bacillati</taxon>
        <taxon>Bacillota</taxon>
        <taxon>Bacilli</taxon>
        <taxon>Bacillales</taxon>
        <taxon>Listeriaceae</taxon>
        <taxon>Listeria</taxon>
    </lineage>
</organism>
<dbReference type="Proteomes" id="UP000541955">
    <property type="component" value="Unassembled WGS sequence"/>
</dbReference>
<dbReference type="EMBL" id="JAARZA010000006">
    <property type="protein sequence ID" value="MBC2241579.1"/>
    <property type="molecule type" value="Genomic_DNA"/>
</dbReference>